<dbReference type="EMBL" id="JBHUOS010000010">
    <property type="protein sequence ID" value="MFD2917087.1"/>
    <property type="molecule type" value="Genomic_DNA"/>
</dbReference>
<organism evidence="1 2">
    <name type="scientific">Psychroserpens luteus</name>
    <dbReference type="NCBI Taxonomy" id="1434066"/>
    <lineage>
        <taxon>Bacteria</taxon>
        <taxon>Pseudomonadati</taxon>
        <taxon>Bacteroidota</taxon>
        <taxon>Flavobacteriia</taxon>
        <taxon>Flavobacteriales</taxon>
        <taxon>Flavobacteriaceae</taxon>
        <taxon>Psychroserpens</taxon>
    </lineage>
</organism>
<name>A0ABW5ZZC7_9FLAO</name>
<evidence type="ECO:0000313" key="1">
    <source>
        <dbReference type="EMBL" id="MFD2917087.1"/>
    </source>
</evidence>
<dbReference type="RefSeq" id="WP_194506071.1">
    <property type="nucleotide sequence ID" value="NZ_JADILU010000001.1"/>
</dbReference>
<proteinExistence type="predicted"/>
<keyword evidence="2" id="KW-1185">Reference proteome</keyword>
<dbReference type="Pfam" id="PF14433">
    <property type="entry name" value="SUKH-3"/>
    <property type="match status" value="1"/>
</dbReference>
<sequence>MKFKNKVQEQLKNAGWYSDRNVSSKYLNVNTISDFPETAREFLFEYGDLVIEDCKPYDSDVINKLHIEEVSAEEIINEAQYEFNKKLFPLGYFHPDHYSVYIDSDEKVYLRLLFYNW</sequence>
<dbReference type="Proteomes" id="UP001597548">
    <property type="component" value="Unassembled WGS sequence"/>
</dbReference>
<protein>
    <submittedName>
        <fullName evidence="1">SUKH-3 domain-containing protein</fullName>
    </submittedName>
</protein>
<dbReference type="InterPro" id="IPR025850">
    <property type="entry name" value="SUKH-3"/>
</dbReference>
<gene>
    <name evidence="1" type="ORF">ACFS29_15645</name>
</gene>
<evidence type="ECO:0000313" key="2">
    <source>
        <dbReference type="Proteomes" id="UP001597548"/>
    </source>
</evidence>
<reference evidence="2" key="1">
    <citation type="journal article" date="2019" name="Int. J. Syst. Evol. Microbiol.">
        <title>The Global Catalogue of Microorganisms (GCM) 10K type strain sequencing project: providing services to taxonomists for standard genome sequencing and annotation.</title>
        <authorList>
            <consortium name="The Broad Institute Genomics Platform"/>
            <consortium name="The Broad Institute Genome Sequencing Center for Infectious Disease"/>
            <person name="Wu L."/>
            <person name="Ma J."/>
        </authorList>
    </citation>
    <scope>NUCLEOTIDE SEQUENCE [LARGE SCALE GENOMIC DNA]</scope>
    <source>
        <strain evidence="2">KCTC 32514</strain>
    </source>
</reference>
<accession>A0ABW5ZZC7</accession>
<comment type="caution">
    <text evidence="1">The sequence shown here is derived from an EMBL/GenBank/DDBJ whole genome shotgun (WGS) entry which is preliminary data.</text>
</comment>